<comment type="caution">
    <text evidence="2">The sequence shown here is derived from an EMBL/GenBank/DDBJ whole genome shotgun (WGS) entry which is preliminary data.</text>
</comment>
<evidence type="ECO:0000313" key="2">
    <source>
        <dbReference type="EMBL" id="CAI8019435.1"/>
    </source>
</evidence>
<dbReference type="InterPro" id="IPR007487">
    <property type="entry name" value="ABC_transpt-TYRBP-like"/>
</dbReference>
<accession>A0AA35WM20</accession>
<dbReference type="PANTHER" id="PTHR35271">
    <property type="entry name" value="ABC TRANSPORTER, SUBSTRATE-BINDING LIPOPROTEIN-RELATED"/>
    <property type="match status" value="1"/>
</dbReference>
<protein>
    <recommendedName>
        <fullName evidence="4">ABC transporter substrate-binding protein</fullName>
    </recommendedName>
</protein>
<dbReference type="CDD" id="cd06325">
    <property type="entry name" value="PBP1_ABC_unchar_transporter"/>
    <property type="match status" value="1"/>
</dbReference>
<evidence type="ECO:0000313" key="3">
    <source>
        <dbReference type="Proteomes" id="UP001174909"/>
    </source>
</evidence>
<sequence length="284" mass="31237">MRERGIPVRYTLRNINQDRSRIPEIVAEIRAAKPDLVHTFGTSATLGVWDRWAARTRPRMSKGSPACSRSWPIRSRPTSLRASRSTGRPLTGTAFLPPVAKQLDALLEYRSVERLGVVYNSLERNSVINVEELKEAASERGIELLQSPVPLDAEGSTDPNRLPEAVDALVEGGAQFLYIGPDSFVTRNRVAITDYAAERGLPTFAGTEATFEGSRAVLGYVSRYYLVGKLAGAQAERILVGGERPEDIPVASLARFALLIRMPVALELEIYPPLSLLRVAQVVE</sequence>
<dbReference type="Pfam" id="PF04392">
    <property type="entry name" value="ABC_sub_bind"/>
    <property type="match status" value="1"/>
</dbReference>
<reference evidence="2" key="1">
    <citation type="submission" date="2023-03" db="EMBL/GenBank/DDBJ databases">
        <authorList>
            <person name="Steffen K."/>
            <person name="Cardenas P."/>
        </authorList>
    </citation>
    <scope>NUCLEOTIDE SEQUENCE</scope>
</reference>
<dbReference type="EMBL" id="CASHTH010001754">
    <property type="protein sequence ID" value="CAI8019435.1"/>
    <property type="molecule type" value="Genomic_DNA"/>
</dbReference>
<feature type="region of interest" description="Disordered" evidence="1">
    <location>
        <begin position="59"/>
        <end position="88"/>
    </location>
</feature>
<dbReference type="Proteomes" id="UP001174909">
    <property type="component" value="Unassembled WGS sequence"/>
</dbReference>
<dbReference type="AlphaFoldDB" id="A0AA35WM20"/>
<evidence type="ECO:0008006" key="4">
    <source>
        <dbReference type="Google" id="ProtNLM"/>
    </source>
</evidence>
<proteinExistence type="predicted"/>
<feature type="compositionally biased region" description="Polar residues" evidence="1">
    <location>
        <begin position="76"/>
        <end position="88"/>
    </location>
</feature>
<organism evidence="2 3">
    <name type="scientific">Geodia barretti</name>
    <name type="common">Barrett's horny sponge</name>
    <dbReference type="NCBI Taxonomy" id="519541"/>
    <lineage>
        <taxon>Eukaryota</taxon>
        <taxon>Metazoa</taxon>
        <taxon>Porifera</taxon>
        <taxon>Demospongiae</taxon>
        <taxon>Heteroscleromorpha</taxon>
        <taxon>Tetractinellida</taxon>
        <taxon>Astrophorina</taxon>
        <taxon>Geodiidae</taxon>
        <taxon>Geodia</taxon>
    </lineage>
</organism>
<keyword evidence="3" id="KW-1185">Reference proteome</keyword>
<evidence type="ECO:0000256" key="1">
    <source>
        <dbReference type="SAM" id="MobiDB-lite"/>
    </source>
</evidence>
<gene>
    <name evidence="2" type="ORF">GBAR_LOCUS11690</name>
</gene>
<name>A0AA35WM20_GEOBA</name>
<dbReference type="PANTHER" id="PTHR35271:SF1">
    <property type="entry name" value="ABC TRANSPORTER, SUBSTRATE-BINDING LIPOPROTEIN"/>
    <property type="match status" value="1"/>
</dbReference>
<dbReference type="Gene3D" id="3.40.50.2300">
    <property type="match status" value="2"/>
</dbReference>